<reference evidence="1 2" key="1">
    <citation type="submission" date="2019-05" db="EMBL/GenBank/DDBJ databases">
        <title>Flagellimonas sp. AsT0115, sp. nov., isolated from a marine red algae, Asparagopsis taxiformis.</title>
        <authorList>
            <person name="Kim J."/>
            <person name="Jeong S.E."/>
            <person name="Jeon C.O."/>
        </authorList>
    </citation>
    <scope>NUCLEOTIDE SEQUENCE [LARGE SCALE GENOMIC DNA]</scope>
    <source>
        <strain evidence="1 2">AsT0115</strain>
    </source>
</reference>
<sequence length="63" mass="7817">MARKRKKRLIKNRWVKFTRNKGEFKNSNPLARYKYKTVFGGRVKYYLSYRDWSLDKPHKTYKA</sequence>
<protein>
    <submittedName>
        <fullName evidence="1">Uncharacterized protein</fullName>
    </submittedName>
</protein>
<evidence type="ECO:0000313" key="2">
    <source>
        <dbReference type="Proteomes" id="UP000751614"/>
    </source>
</evidence>
<keyword evidence="2" id="KW-1185">Reference proteome</keyword>
<dbReference type="EMBL" id="VCNI01000001">
    <property type="protein sequence ID" value="TMU56472.1"/>
    <property type="molecule type" value="Genomic_DNA"/>
</dbReference>
<proteinExistence type="predicted"/>
<organism evidence="1 2">
    <name type="scientific">Flagellimonas algicola</name>
    <dbReference type="NCBI Taxonomy" id="2583815"/>
    <lineage>
        <taxon>Bacteria</taxon>
        <taxon>Pseudomonadati</taxon>
        <taxon>Bacteroidota</taxon>
        <taxon>Flavobacteriia</taxon>
        <taxon>Flavobacteriales</taxon>
        <taxon>Flavobacteriaceae</taxon>
        <taxon>Flagellimonas</taxon>
    </lineage>
</organism>
<evidence type="ECO:0000313" key="1">
    <source>
        <dbReference type="EMBL" id="TMU56472.1"/>
    </source>
</evidence>
<comment type="caution">
    <text evidence="1">The sequence shown here is derived from an EMBL/GenBank/DDBJ whole genome shotgun (WGS) entry which is preliminary data.</text>
</comment>
<dbReference type="Proteomes" id="UP000751614">
    <property type="component" value="Unassembled WGS sequence"/>
</dbReference>
<name>A0ABY2WP80_9FLAO</name>
<dbReference type="RefSeq" id="WP_138832959.1">
    <property type="nucleotide sequence ID" value="NZ_VCNI01000001.1"/>
</dbReference>
<gene>
    <name evidence="1" type="ORF">FGG15_02735</name>
</gene>
<accession>A0ABY2WP80</accession>